<dbReference type="Gene3D" id="3.40.190.10">
    <property type="entry name" value="Periplasmic binding protein-like II"/>
    <property type="match status" value="2"/>
</dbReference>
<dbReference type="AlphaFoldDB" id="A0A1F4UEE1"/>
<dbReference type="Pfam" id="PF09084">
    <property type="entry name" value="NMT1"/>
    <property type="match status" value="1"/>
</dbReference>
<evidence type="ECO:0000256" key="3">
    <source>
        <dbReference type="ARBA" id="ARBA00022729"/>
    </source>
</evidence>
<dbReference type="EMBL" id="MEUM01000027">
    <property type="protein sequence ID" value="OGC43315.1"/>
    <property type="molecule type" value="Genomic_DNA"/>
</dbReference>
<gene>
    <name evidence="6" type="ORF">A2Y85_05220</name>
</gene>
<evidence type="ECO:0000259" key="5">
    <source>
        <dbReference type="Pfam" id="PF09084"/>
    </source>
</evidence>
<protein>
    <recommendedName>
        <fullName evidence="5">SsuA/THI5-like domain-containing protein</fullName>
    </recommendedName>
</protein>
<dbReference type="GO" id="GO:0042597">
    <property type="term" value="C:periplasmic space"/>
    <property type="evidence" value="ECO:0007669"/>
    <property type="project" value="UniProtKB-SubCell"/>
</dbReference>
<evidence type="ECO:0000313" key="7">
    <source>
        <dbReference type="Proteomes" id="UP000177025"/>
    </source>
</evidence>
<feature type="transmembrane region" description="Helical" evidence="4">
    <location>
        <begin position="12"/>
        <end position="30"/>
    </location>
</feature>
<evidence type="ECO:0000256" key="2">
    <source>
        <dbReference type="ARBA" id="ARBA00010742"/>
    </source>
</evidence>
<proteinExistence type="inferred from homology"/>
<feature type="domain" description="SsuA/THI5-like" evidence="5">
    <location>
        <begin position="48"/>
        <end position="262"/>
    </location>
</feature>
<dbReference type="Proteomes" id="UP000177025">
    <property type="component" value="Unassembled WGS sequence"/>
</dbReference>
<accession>A0A1F4UEE1</accession>
<dbReference type="InterPro" id="IPR015168">
    <property type="entry name" value="SsuA/THI5"/>
</dbReference>
<comment type="caution">
    <text evidence="6">The sequence shown here is derived from an EMBL/GenBank/DDBJ whole genome shotgun (WGS) entry which is preliminary data.</text>
</comment>
<keyword evidence="4" id="KW-0812">Transmembrane</keyword>
<dbReference type="SUPFAM" id="SSF53850">
    <property type="entry name" value="Periplasmic binding protein-like II"/>
    <property type="match status" value="1"/>
</dbReference>
<dbReference type="PANTHER" id="PTHR30024:SF47">
    <property type="entry name" value="TAURINE-BINDING PERIPLASMIC PROTEIN"/>
    <property type="match status" value="1"/>
</dbReference>
<name>A0A1F4UEE1_UNCW3</name>
<keyword evidence="4" id="KW-1133">Transmembrane helix</keyword>
<evidence type="ECO:0000313" key="6">
    <source>
        <dbReference type="EMBL" id="OGC43315.1"/>
    </source>
</evidence>
<evidence type="ECO:0000256" key="1">
    <source>
        <dbReference type="ARBA" id="ARBA00004418"/>
    </source>
</evidence>
<reference evidence="6 7" key="1">
    <citation type="journal article" date="2016" name="Nat. Commun.">
        <title>Thousands of microbial genomes shed light on interconnected biogeochemical processes in an aquifer system.</title>
        <authorList>
            <person name="Anantharaman K."/>
            <person name="Brown C.T."/>
            <person name="Hug L.A."/>
            <person name="Sharon I."/>
            <person name="Castelle C.J."/>
            <person name="Probst A.J."/>
            <person name="Thomas B.C."/>
            <person name="Singh A."/>
            <person name="Wilkins M.J."/>
            <person name="Karaoz U."/>
            <person name="Brodie E.L."/>
            <person name="Williams K.H."/>
            <person name="Hubbard S.S."/>
            <person name="Banfield J.F."/>
        </authorList>
    </citation>
    <scope>NUCLEOTIDE SEQUENCE [LARGE SCALE GENOMIC DNA]</scope>
</reference>
<comment type="subcellular location">
    <subcellularLocation>
        <location evidence="1">Periplasm</location>
    </subcellularLocation>
</comment>
<organism evidence="6 7">
    <name type="scientific">candidate division WOR-3 bacterium RBG_13_43_14</name>
    <dbReference type="NCBI Taxonomy" id="1802590"/>
    <lineage>
        <taxon>Bacteria</taxon>
        <taxon>Bacteria division WOR-3</taxon>
    </lineage>
</organism>
<evidence type="ECO:0000256" key="4">
    <source>
        <dbReference type="SAM" id="Phobius"/>
    </source>
</evidence>
<keyword evidence="3" id="KW-0732">Signal</keyword>
<keyword evidence="4" id="KW-0472">Membrane</keyword>
<dbReference type="PANTHER" id="PTHR30024">
    <property type="entry name" value="ALIPHATIC SULFONATES-BINDING PROTEIN-RELATED"/>
    <property type="match status" value="1"/>
</dbReference>
<comment type="similarity">
    <text evidence="2">Belongs to the bacterial solute-binding protein SsuA/TauA family.</text>
</comment>
<sequence>MNIKVTERLLNVFIFFGIIALLFVVGYPQYKESLPVKVRIGVDRSFASMPFYVAEMDTSHQYFVIEKINPEFIETSGDPLQGLKEGRYDIVAVPWYSLLMSPGINGDTVKACASLEFKSSRSLDAIIIPPESKIRGLKDLKGKRLGYLAPDEYLISLILPKLAEDKIIKIATVILRPEELATAFEENKVDALFVVDPYRGYMLYLNNQVLFEGIVAAYVSSTLPYYAIVMRKNYVKKESRIAAIRLRNAIDATLGYINRNPEIVKRMAIKKNAWPNDDLLSLTIRVPEYQRLAEVNLRSVEAFQTEMVRRGIGTCGIKPSEFLFEKTDFVR</sequence>